<gene>
    <name evidence="6" type="ORF">QEZ40_006935</name>
</gene>
<evidence type="ECO:0000313" key="7">
    <source>
        <dbReference type="Proteomes" id="UP001223390"/>
    </source>
</evidence>
<evidence type="ECO:0000256" key="3">
    <source>
        <dbReference type="ARBA" id="ARBA00023163"/>
    </source>
</evidence>
<evidence type="ECO:0000256" key="1">
    <source>
        <dbReference type="ARBA" id="ARBA00023015"/>
    </source>
</evidence>
<dbReference type="PRINTS" id="PR00035">
    <property type="entry name" value="HTHGNTR"/>
</dbReference>
<protein>
    <submittedName>
        <fullName evidence="6">GntR family transcriptional regulator</fullName>
    </submittedName>
</protein>
<dbReference type="SUPFAM" id="SSF46785">
    <property type="entry name" value="Winged helix' DNA-binding domain"/>
    <property type="match status" value="1"/>
</dbReference>
<comment type="caution">
    <text evidence="6">The sequence shown here is derived from an EMBL/GenBank/DDBJ whole genome shotgun (WGS) entry which is preliminary data.</text>
</comment>
<dbReference type="PROSITE" id="PS50949">
    <property type="entry name" value="HTH_GNTR"/>
    <property type="match status" value="1"/>
</dbReference>
<dbReference type="EMBL" id="JASITI010000078">
    <property type="protein sequence ID" value="MDK9500908.1"/>
    <property type="molecule type" value="Genomic_DNA"/>
</dbReference>
<dbReference type="Gene3D" id="1.10.10.10">
    <property type="entry name" value="Winged helix-like DNA-binding domain superfamily/Winged helix DNA-binding domain"/>
    <property type="match status" value="1"/>
</dbReference>
<dbReference type="RefSeq" id="WP_285346389.1">
    <property type="nucleotide sequence ID" value="NZ_JASITI010000078.1"/>
</dbReference>
<name>A0ABT7H5P1_9ACTN</name>
<keyword evidence="2" id="KW-0238">DNA-binding</keyword>
<organism evidence="6 7">
    <name type="scientific">Streptomyces katrae</name>
    <dbReference type="NCBI Taxonomy" id="68223"/>
    <lineage>
        <taxon>Bacteria</taxon>
        <taxon>Bacillati</taxon>
        <taxon>Actinomycetota</taxon>
        <taxon>Actinomycetes</taxon>
        <taxon>Kitasatosporales</taxon>
        <taxon>Streptomycetaceae</taxon>
        <taxon>Streptomyces</taxon>
    </lineage>
</organism>
<evidence type="ECO:0000256" key="2">
    <source>
        <dbReference type="ARBA" id="ARBA00023125"/>
    </source>
</evidence>
<dbReference type="PANTHER" id="PTHR44846">
    <property type="entry name" value="MANNOSYL-D-GLYCERATE TRANSPORT/METABOLISM SYSTEM REPRESSOR MNGR-RELATED"/>
    <property type="match status" value="1"/>
</dbReference>
<dbReference type="SMART" id="SM00345">
    <property type="entry name" value="HTH_GNTR"/>
    <property type="match status" value="1"/>
</dbReference>
<evidence type="ECO:0000259" key="5">
    <source>
        <dbReference type="PROSITE" id="PS50949"/>
    </source>
</evidence>
<dbReference type="Pfam" id="PF00392">
    <property type="entry name" value="GntR"/>
    <property type="match status" value="1"/>
</dbReference>
<dbReference type="Proteomes" id="UP001223390">
    <property type="component" value="Unassembled WGS sequence"/>
</dbReference>
<feature type="region of interest" description="Disordered" evidence="4">
    <location>
        <begin position="73"/>
        <end position="110"/>
    </location>
</feature>
<feature type="compositionally biased region" description="Pro residues" evidence="4">
    <location>
        <begin position="95"/>
        <end position="105"/>
    </location>
</feature>
<evidence type="ECO:0000256" key="4">
    <source>
        <dbReference type="SAM" id="MobiDB-lite"/>
    </source>
</evidence>
<dbReference type="InterPro" id="IPR036388">
    <property type="entry name" value="WH-like_DNA-bd_sf"/>
</dbReference>
<proteinExistence type="predicted"/>
<keyword evidence="3" id="KW-0804">Transcription</keyword>
<sequence length="262" mass="27886">MPSPSRGGGPAAMPKYQRIAAQLRDELDLAARTSGGRLPSERTLAARYEVNRQTVRAALQELRADGLVVTGRRGTRAATGSGSVPRAARREGGPVPGPGPGPGPGAGPRLTRTRLALVTVPPSLAGLLGMGGGERTLVHHHHVYGPGGRALRHTVTYLCPRAVARTPELAAYLDRPDGVRGEDLRPLHRWLDRAAAHGRTSETITMTRTTRPAGGAPACGLSVRRTVHDASGRLLAVTDLAFTDWDRLTFHREPEAIGFRVT</sequence>
<feature type="compositionally biased region" description="Low complexity" evidence="4">
    <location>
        <begin position="73"/>
        <end position="86"/>
    </location>
</feature>
<accession>A0ABT7H5P1</accession>
<keyword evidence="1" id="KW-0805">Transcription regulation</keyword>
<keyword evidence="7" id="KW-1185">Reference proteome</keyword>
<dbReference type="InterPro" id="IPR036390">
    <property type="entry name" value="WH_DNA-bd_sf"/>
</dbReference>
<dbReference type="InterPro" id="IPR050679">
    <property type="entry name" value="Bact_HTH_transcr_reg"/>
</dbReference>
<reference evidence="6 7" key="1">
    <citation type="submission" date="2023-05" db="EMBL/GenBank/DDBJ databases">
        <title>Sequencing and Assembly of Streptomyces sp. NP73.</title>
        <authorList>
            <person name="Konwar A.N."/>
            <person name="Saikia K."/>
            <person name="Thakur D."/>
        </authorList>
    </citation>
    <scope>NUCLEOTIDE SEQUENCE [LARGE SCALE GENOMIC DNA]</scope>
    <source>
        <strain evidence="6 7">NP73</strain>
    </source>
</reference>
<dbReference type="InterPro" id="IPR000524">
    <property type="entry name" value="Tscrpt_reg_HTH_GntR"/>
</dbReference>
<evidence type="ECO:0000313" key="6">
    <source>
        <dbReference type="EMBL" id="MDK9500908.1"/>
    </source>
</evidence>
<dbReference type="CDD" id="cd07377">
    <property type="entry name" value="WHTH_GntR"/>
    <property type="match status" value="1"/>
</dbReference>
<feature type="domain" description="HTH gntR-type" evidence="5">
    <location>
        <begin position="13"/>
        <end position="80"/>
    </location>
</feature>